<reference evidence="3 4" key="1">
    <citation type="submission" date="2024-01" db="EMBL/GenBank/DDBJ databases">
        <title>The complete chloroplast genome sequence of Lithospermum erythrorhizon: insights into the phylogenetic relationship among Boraginaceae species and the maternal lineages of purple gromwells.</title>
        <authorList>
            <person name="Okada T."/>
            <person name="Watanabe K."/>
        </authorList>
    </citation>
    <scope>NUCLEOTIDE SEQUENCE [LARGE SCALE GENOMIC DNA]</scope>
</reference>
<evidence type="ECO:0000256" key="1">
    <source>
        <dbReference type="SAM" id="MobiDB-lite"/>
    </source>
</evidence>
<comment type="caution">
    <text evidence="3">The sequence shown here is derived from an EMBL/GenBank/DDBJ whole genome shotgun (WGS) entry which is preliminary data.</text>
</comment>
<dbReference type="PANTHER" id="PTHR10562">
    <property type="entry name" value="SMALL UBIQUITIN-RELATED MODIFIER"/>
    <property type="match status" value="1"/>
</dbReference>
<name>A0AAV3PH98_LITER</name>
<evidence type="ECO:0000259" key="2">
    <source>
        <dbReference type="Pfam" id="PF11976"/>
    </source>
</evidence>
<feature type="region of interest" description="Disordered" evidence="1">
    <location>
        <begin position="28"/>
        <end position="50"/>
    </location>
</feature>
<proteinExistence type="predicted"/>
<evidence type="ECO:0000313" key="4">
    <source>
        <dbReference type="Proteomes" id="UP001454036"/>
    </source>
</evidence>
<dbReference type="AlphaFoldDB" id="A0AAV3PH98"/>
<dbReference type="EMBL" id="BAABME010017254">
    <property type="protein sequence ID" value="GAA0149397.1"/>
    <property type="molecule type" value="Genomic_DNA"/>
</dbReference>
<dbReference type="Gene3D" id="3.10.20.90">
    <property type="entry name" value="Phosphatidylinositol 3-kinase Catalytic Subunit, Chain A, domain 1"/>
    <property type="match status" value="1"/>
</dbReference>
<sequence length="132" mass="14876">MLFFACVKFKKAKLHLIKKFPSSLLTSKKKEKMSSTSGMKRPASSMGDESGRIHVTIRAQDGTLTHCTIVPEVECGKLFKFYCEKKDLSYRSIVFLYNGTRISSKSRRTFKQLGFGDEIEIDAMEHMPGGGI</sequence>
<dbReference type="InterPro" id="IPR022617">
    <property type="entry name" value="Rad60/SUMO-like_dom"/>
</dbReference>
<keyword evidence="4" id="KW-1185">Reference proteome</keyword>
<organism evidence="3 4">
    <name type="scientific">Lithospermum erythrorhizon</name>
    <name type="common">Purple gromwell</name>
    <name type="synonym">Lithospermum officinale var. erythrorhizon</name>
    <dbReference type="NCBI Taxonomy" id="34254"/>
    <lineage>
        <taxon>Eukaryota</taxon>
        <taxon>Viridiplantae</taxon>
        <taxon>Streptophyta</taxon>
        <taxon>Embryophyta</taxon>
        <taxon>Tracheophyta</taxon>
        <taxon>Spermatophyta</taxon>
        <taxon>Magnoliopsida</taxon>
        <taxon>eudicotyledons</taxon>
        <taxon>Gunneridae</taxon>
        <taxon>Pentapetalae</taxon>
        <taxon>asterids</taxon>
        <taxon>lamiids</taxon>
        <taxon>Boraginales</taxon>
        <taxon>Boraginaceae</taxon>
        <taxon>Boraginoideae</taxon>
        <taxon>Lithospermeae</taxon>
        <taxon>Lithospermum</taxon>
    </lineage>
</organism>
<protein>
    <recommendedName>
        <fullName evidence="2">Rad60/SUMO-like domain-containing protein</fullName>
    </recommendedName>
</protein>
<dbReference type="Proteomes" id="UP001454036">
    <property type="component" value="Unassembled WGS sequence"/>
</dbReference>
<accession>A0AAV3PH98</accession>
<dbReference type="CDD" id="cd01763">
    <property type="entry name" value="Ubl_SUMO_like"/>
    <property type="match status" value="1"/>
</dbReference>
<gene>
    <name evidence="3" type="ORF">LIER_36926</name>
</gene>
<dbReference type="Pfam" id="PF11976">
    <property type="entry name" value="Rad60-SLD"/>
    <property type="match status" value="1"/>
</dbReference>
<evidence type="ECO:0000313" key="3">
    <source>
        <dbReference type="EMBL" id="GAA0149397.1"/>
    </source>
</evidence>
<dbReference type="InterPro" id="IPR029071">
    <property type="entry name" value="Ubiquitin-like_domsf"/>
</dbReference>
<dbReference type="SUPFAM" id="SSF54236">
    <property type="entry name" value="Ubiquitin-like"/>
    <property type="match status" value="1"/>
</dbReference>
<feature type="domain" description="Rad60/SUMO-like" evidence="2">
    <location>
        <begin position="53"/>
        <end position="124"/>
    </location>
</feature>